<organism evidence="10 11">
    <name type="scientific">Artemisia annua</name>
    <name type="common">Sweet wormwood</name>
    <dbReference type="NCBI Taxonomy" id="35608"/>
    <lineage>
        <taxon>Eukaryota</taxon>
        <taxon>Viridiplantae</taxon>
        <taxon>Streptophyta</taxon>
        <taxon>Embryophyta</taxon>
        <taxon>Tracheophyta</taxon>
        <taxon>Spermatophyta</taxon>
        <taxon>Magnoliopsida</taxon>
        <taxon>eudicotyledons</taxon>
        <taxon>Gunneridae</taxon>
        <taxon>Pentapetalae</taxon>
        <taxon>asterids</taxon>
        <taxon>campanulids</taxon>
        <taxon>Asterales</taxon>
        <taxon>Asteraceae</taxon>
        <taxon>Asteroideae</taxon>
        <taxon>Anthemideae</taxon>
        <taxon>Artemisiinae</taxon>
        <taxon>Artemisia</taxon>
    </lineage>
</organism>
<keyword evidence="4 8" id="KW-0812">Transmembrane</keyword>
<evidence type="ECO:0000313" key="11">
    <source>
        <dbReference type="Proteomes" id="UP000245207"/>
    </source>
</evidence>
<evidence type="ECO:0000256" key="2">
    <source>
        <dbReference type="ARBA" id="ARBA00007937"/>
    </source>
</evidence>
<evidence type="ECO:0000256" key="3">
    <source>
        <dbReference type="ARBA" id="ARBA00022679"/>
    </source>
</evidence>
<comment type="subcellular location">
    <subcellularLocation>
        <location evidence="1">Membrane</location>
        <topology evidence="1">Multi-pass membrane protein</topology>
    </subcellularLocation>
</comment>
<dbReference type="SUPFAM" id="SSF69593">
    <property type="entry name" value="Glycerol-3-phosphate (1)-acyltransferase"/>
    <property type="match status" value="1"/>
</dbReference>
<dbReference type="AlphaFoldDB" id="A0A2U1L651"/>
<dbReference type="GO" id="GO:0090447">
    <property type="term" value="F:glycerol-3-phosphate 2-O-acyltransferase activity"/>
    <property type="evidence" value="ECO:0007669"/>
    <property type="project" value="TreeGrafter"/>
</dbReference>
<feature type="transmembrane region" description="Helical" evidence="8">
    <location>
        <begin position="247"/>
        <end position="267"/>
    </location>
</feature>
<evidence type="ECO:0000259" key="9">
    <source>
        <dbReference type="SMART" id="SM00563"/>
    </source>
</evidence>
<dbReference type="InterPro" id="IPR002123">
    <property type="entry name" value="Plipid/glycerol_acylTrfase"/>
</dbReference>
<sequence>MAASLKSQHDHIPLDQTFTKCNMQIERTLICDVENDLLLNSKSFFPYFMLVAFEGGSILRACFLLSCYPLLVILNHDLKLRLMILITFCGMKVKDVELVGRTVLVKFYLENLNLEVYELVFGSMKETRTKVAVLTGVPRVMVEGFCKEYLSVDEVVGTELHSVGGYFSGFVATSGVVLKHKLAKESSGDERKEDIGAVTCVLNQSKEVYVMSNEDMKTSSRTKMPREKYPKPLVFHDGRLAFLPTPLATWTMILWFLFGILLAIIRLCAGVFLPYKVTIFICALTGFKIRVNGCDYSWKKKTKEGKGGGVLFVCTHRTLLDPVILTLTVDKPLTAVTYSLSRMSEIISPIKTIRVTRDRKKDGEMMNKLLCEGDLIVCPEGTTCREPYLLRFSSMFAELTDEIVPVAMNTDVTMFYGTTAGGFKWLDPFYFLMNPRPTYHVQVLEKLAKGLTCGLGNKSTHEVANHIQKQLAHALGFECTKLTRRDKYLMLVGN</sequence>
<evidence type="ECO:0000256" key="5">
    <source>
        <dbReference type="ARBA" id="ARBA00022989"/>
    </source>
</evidence>
<evidence type="ECO:0000256" key="4">
    <source>
        <dbReference type="ARBA" id="ARBA00022692"/>
    </source>
</evidence>
<keyword evidence="7 10" id="KW-0012">Acyltransferase</keyword>
<keyword evidence="11" id="KW-1185">Reference proteome</keyword>
<dbReference type="CDD" id="cd06551">
    <property type="entry name" value="LPLAT"/>
    <property type="match status" value="1"/>
</dbReference>
<dbReference type="GO" id="GO:0016020">
    <property type="term" value="C:membrane"/>
    <property type="evidence" value="ECO:0007669"/>
    <property type="project" value="UniProtKB-SubCell"/>
</dbReference>
<accession>A0A2U1L651</accession>
<comment type="caution">
    <text evidence="10">The sequence shown here is derived from an EMBL/GenBank/DDBJ whole genome shotgun (WGS) entry which is preliminary data.</text>
</comment>
<dbReference type="EMBL" id="PKPP01011272">
    <property type="protein sequence ID" value="PWA44454.1"/>
    <property type="molecule type" value="Genomic_DNA"/>
</dbReference>
<dbReference type="PANTHER" id="PTHR15486:SF0">
    <property type="entry name" value="GLYCEROL-3-PHOSPHATE ACYLTRANSFERASE 1"/>
    <property type="match status" value="1"/>
</dbReference>
<dbReference type="Proteomes" id="UP000245207">
    <property type="component" value="Unassembled WGS sequence"/>
</dbReference>
<comment type="similarity">
    <text evidence="2">Belongs to the GPAT/DAPAT family.</text>
</comment>
<dbReference type="SMART" id="SM00563">
    <property type="entry name" value="PlsC"/>
    <property type="match status" value="1"/>
</dbReference>
<dbReference type="InterPro" id="IPR056462">
    <property type="entry name" value="HAD_RAM2/GPAT1-8"/>
</dbReference>
<protein>
    <submittedName>
        <fullName evidence="10">Glycerol-3-phosphate acyltransferase 1</fullName>
    </submittedName>
</protein>
<keyword evidence="6 8" id="KW-0472">Membrane</keyword>
<dbReference type="OrthoDB" id="1854593at2759"/>
<dbReference type="Pfam" id="PF01553">
    <property type="entry name" value="Acyltransferase"/>
    <property type="match status" value="1"/>
</dbReference>
<name>A0A2U1L651_ARTAN</name>
<gene>
    <name evidence="10" type="ORF">CTI12_AA414630</name>
</gene>
<evidence type="ECO:0000256" key="6">
    <source>
        <dbReference type="ARBA" id="ARBA00023136"/>
    </source>
</evidence>
<dbReference type="STRING" id="35608.A0A2U1L651"/>
<keyword evidence="5 8" id="KW-1133">Transmembrane helix</keyword>
<dbReference type="GO" id="GO:0016791">
    <property type="term" value="F:phosphatase activity"/>
    <property type="evidence" value="ECO:0007669"/>
    <property type="project" value="TreeGrafter"/>
</dbReference>
<dbReference type="PANTHER" id="PTHR15486">
    <property type="entry name" value="ANCIENT UBIQUITOUS PROTEIN"/>
    <property type="match status" value="1"/>
</dbReference>
<evidence type="ECO:0000313" key="10">
    <source>
        <dbReference type="EMBL" id="PWA44454.1"/>
    </source>
</evidence>
<evidence type="ECO:0000256" key="7">
    <source>
        <dbReference type="ARBA" id="ARBA00023315"/>
    </source>
</evidence>
<feature type="domain" description="Phospholipid/glycerol acyltransferase" evidence="9">
    <location>
        <begin position="310"/>
        <end position="411"/>
    </location>
</feature>
<evidence type="ECO:0000256" key="1">
    <source>
        <dbReference type="ARBA" id="ARBA00004141"/>
    </source>
</evidence>
<feature type="transmembrane region" description="Helical" evidence="8">
    <location>
        <begin position="47"/>
        <end position="74"/>
    </location>
</feature>
<dbReference type="Pfam" id="PF23270">
    <property type="entry name" value="HAD_RAM2_N"/>
    <property type="match status" value="1"/>
</dbReference>
<keyword evidence="3 10" id="KW-0808">Transferase</keyword>
<evidence type="ECO:0000256" key="8">
    <source>
        <dbReference type="SAM" id="Phobius"/>
    </source>
</evidence>
<reference evidence="10 11" key="1">
    <citation type="journal article" date="2018" name="Mol. Plant">
        <title>The genome of Artemisia annua provides insight into the evolution of Asteraceae family and artemisinin biosynthesis.</title>
        <authorList>
            <person name="Shen Q."/>
            <person name="Zhang L."/>
            <person name="Liao Z."/>
            <person name="Wang S."/>
            <person name="Yan T."/>
            <person name="Shi P."/>
            <person name="Liu M."/>
            <person name="Fu X."/>
            <person name="Pan Q."/>
            <person name="Wang Y."/>
            <person name="Lv Z."/>
            <person name="Lu X."/>
            <person name="Zhang F."/>
            <person name="Jiang W."/>
            <person name="Ma Y."/>
            <person name="Chen M."/>
            <person name="Hao X."/>
            <person name="Li L."/>
            <person name="Tang Y."/>
            <person name="Lv G."/>
            <person name="Zhou Y."/>
            <person name="Sun X."/>
            <person name="Brodelius P.E."/>
            <person name="Rose J.K.C."/>
            <person name="Tang K."/>
        </authorList>
    </citation>
    <scope>NUCLEOTIDE SEQUENCE [LARGE SCALE GENOMIC DNA]</scope>
    <source>
        <strain evidence="11">cv. Huhao1</strain>
        <tissue evidence="10">Leaf</tissue>
    </source>
</reference>
<dbReference type="GO" id="GO:0010143">
    <property type="term" value="P:cutin biosynthetic process"/>
    <property type="evidence" value="ECO:0007669"/>
    <property type="project" value="TreeGrafter"/>
</dbReference>
<proteinExistence type="inferred from homology"/>